<dbReference type="Gene3D" id="3.20.20.370">
    <property type="entry name" value="Glycoside hydrolase/deacetylase"/>
    <property type="match status" value="1"/>
</dbReference>
<gene>
    <name evidence="4" type="ORF">F6V30_13350</name>
</gene>
<protein>
    <submittedName>
        <fullName evidence="4">Polysaccharide deacetylase family protein</fullName>
    </submittedName>
</protein>
<dbReference type="EMBL" id="VZRA01000003">
    <property type="protein sequence ID" value="KAB0669774.1"/>
    <property type="molecule type" value="Genomic_DNA"/>
</dbReference>
<feature type="signal peptide" evidence="2">
    <location>
        <begin position="1"/>
        <end position="26"/>
    </location>
</feature>
<dbReference type="Proteomes" id="UP000798046">
    <property type="component" value="Unassembled WGS sequence"/>
</dbReference>
<feature type="domain" description="NodB homology" evidence="3">
    <location>
        <begin position="209"/>
        <end position="394"/>
    </location>
</feature>
<dbReference type="InterPro" id="IPR050248">
    <property type="entry name" value="Polysacc_deacetylase_ArnD"/>
</dbReference>
<dbReference type="InterPro" id="IPR002509">
    <property type="entry name" value="NODB_dom"/>
</dbReference>
<evidence type="ECO:0000256" key="1">
    <source>
        <dbReference type="SAM" id="MobiDB-lite"/>
    </source>
</evidence>
<dbReference type="PROSITE" id="PS51677">
    <property type="entry name" value="NODB"/>
    <property type="match status" value="1"/>
</dbReference>
<comment type="caution">
    <text evidence="4">The sequence shown here is derived from an EMBL/GenBank/DDBJ whole genome shotgun (WGS) entry which is preliminary data.</text>
</comment>
<proteinExistence type="predicted"/>
<dbReference type="Pfam" id="PF01522">
    <property type="entry name" value="Polysacc_deac_1"/>
    <property type="match status" value="1"/>
</dbReference>
<keyword evidence="2" id="KW-0732">Signal</keyword>
<evidence type="ECO:0000313" key="4">
    <source>
        <dbReference type="EMBL" id="KAB0669774.1"/>
    </source>
</evidence>
<organism evidence="4 5">
    <name type="scientific">Oryzomonas sagensis</name>
    <dbReference type="NCBI Taxonomy" id="2603857"/>
    <lineage>
        <taxon>Bacteria</taxon>
        <taxon>Pseudomonadati</taxon>
        <taxon>Thermodesulfobacteriota</taxon>
        <taxon>Desulfuromonadia</taxon>
        <taxon>Geobacterales</taxon>
        <taxon>Geobacteraceae</taxon>
        <taxon>Oryzomonas</taxon>
    </lineage>
</organism>
<evidence type="ECO:0000259" key="3">
    <source>
        <dbReference type="PROSITE" id="PS51677"/>
    </source>
</evidence>
<reference evidence="4 5" key="1">
    <citation type="journal article" date="2020" name="Microorganisms">
        <title>Description of Three Novel Members in the Family Geobacteraceae, Oryzomonas japonicum gen. nov., sp. nov., Oryzomonas sagensis sp. nov., and Oryzomonas ruber sp. nov.</title>
        <authorList>
            <person name="Xu Z."/>
            <person name="Masuda Y."/>
            <person name="Hayakawa C."/>
            <person name="Ushijima N."/>
            <person name="Kawano K."/>
            <person name="Shiratori Y."/>
            <person name="Senoo K."/>
            <person name="Itoh H."/>
        </authorList>
    </citation>
    <scope>NUCLEOTIDE SEQUENCE [LARGE SCALE GENOMIC DNA]</scope>
    <source>
        <strain evidence="4 5">Red100</strain>
    </source>
</reference>
<dbReference type="RefSeq" id="WP_151157434.1">
    <property type="nucleotide sequence ID" value="NZ_VZRA01000003.1"/>
</dbReference>
<feature type="region of interest" description="Disordered" evidence="1">
    <location>
        <begin position="132"/>
        <end position="175"/>
    </location>
</feature>
<evidence type="ECO:0000256" key="2">
    <source>
        <dbReference type="SAM" id="SignalP"/>
    </source>
</evidence>
<name>A0ABQ6TMT7_9BACT</name>
<feature type="chain" id="PRO_5046809731" evidence="2">
    <location>
        <begin position="27"/>
        <end position="413"/>
    </location>
</feature>
<keyword evidence="5" id="KW-1185">Reference proteome</keyword>
<accession>A0ABQ6TMT7</accession>
<sequence>MTAPLSMRLVLRCCLAALLLLLSGCAATVPHWRSDAYASFNAALAAAADSPAPEETDTVRRTLELADRYYKSGMIEEADSLYRLAGLKSRLLSRALLAAQLRQGAGVAVDPDGSGQRGADVAVADEIVSLSDAVADEQRRDDPVGRTPAAMAGQPDRAVQGADSGRTSLPHPHDGSFPGVKPFAVPPLNVAPKAGIPSQARPRTGPGRSIIYLTFDDGPSRLTLPIATYLKSQGIRATFFVLGCNVKGHEKTVTSLVAMGHRVASHTFSHNLHKLKASFARNTSEIGRTASLIDRLGGDGRMVRIPYGASGRKLVSRVAAEGAQIFTWDIDSYDSTKRGAHNRRLIEKAVLGQLAKNERKHAIVLFHDGSGHDATLAALKDLIPILKERGYGFGLLSHNDKLASLSAPGGTAP</sequence>
<dbReference type="PANTHER" id="PTHR10587">
    <property type="entry name" value="GLYCOSYL TRANSFERASE-RELATED"/>
    <property type="match status" value="1"/>
</dbReference>
<dbReference type="InterPro" id="IPR011330">
    <property type="entry name" value="Glyco_hydro/deAcase_b/a-brl"/>
</dbReference>
<dbReference type="PANTHER" id="PTHR10587:SF125">
    <property type="entry name" value="POLYSACCHARIDE DEACETYLASE YHEN-RELATED"/>
    <property type="match status" value="1"/>
</dbReference>
<evidence type="ECO:0000313" key="5">
    <source>
        <dbReference type="Proteomes" id="UP000798046"/>
    </source>
</evidence>
<dbReference type="SUPFAM" id="SSF88713">
    <property type="entry name" value="Glycoside hydrolase/deacetylase"/>
    <property type="match status" value="1"/>
</dbReference>